<dbReference type="PROSITE" id="PS50853">
    <property type="entry name" value="FN3"/>
    <property type="match status" value="2"/>
</dbReference>
<dbReference type="Gene3D" id="2.160.20.10">
    <property type="entry name" value="Single-stranded right-handed beta-helix, Pectin lyase-like"/>
    <property type="match status" value="1"/>
</dbReference>
<accession>A0A382LNG7</accession>
<dbReference type="InterPro" id="IPR013783">
    <property type="entry name" value="Ig-like_fold"/>
</dbReference>
<feature type="domain" description="Fibronectin type-III" evidence="2">
    <location>
        <begin position="1"/>
        <end position="87"/>
    </location>
</feature>
<dbReference type="SMART" id="SM00060">
    <property type="entry name" value="FN3"/>
    <property type="match status" value="2"/>
</dbReference>
<gene>
    <name evidence="3" type="ORF">METZ01_LOCUS289641</name>
</gene>
<dbReference type="Pfam" id="PF00041">
    <property type="entry name" value="fn3"/>
    <property type="match status" value="2"/>
</dbReference>
<feature type="domain" description="Fibronectin type-III" evidence="2">
    <location>
        <begin position="176"/>
        <end position="267"/>
    </location>
</feature>
<dbReference type="InterPro" id="IPR011050">
    <property type="entry name" value="Pectin_lyase_fold/virulence"/>
</dbReference>
<dbReference type="AlphaFoldDB" id="A0A382LNG7"/>
<dbReference type="PANTHER" id="PTHR46708:SF2">
    <property type="entry name" value="FIBRONECTIN TYPE-III DOMAIN-CONTAINING PROTEIN"/>
    <property type="match status" value="1"/>
</dbReference>
<dbReference type="InterPro" id="IPR012334">
    <property type="entry name" value="Pectin_lyas_fold"/>
</dbReference>
<feature type="non-terminal residue" evidence="3">
    <location>
        <position position="1"/>
    </location>
</feature>
<name>A0A382LNG7_9ZZZZ</name>
<dbReference type="SUPFAM" id="SSF49265">
    <property type="entry name" value="Fibronectin type III"/>
    <property type="match status" value="2"/>
</dbReference>
<keyword evidence="1" id="KW-0677">Repeat</keyword>
<organism evidence="3">
    <name type="scientific">marine metagenome</name>
    <dbReference type="NCBI Taxonomy" id="408172"/>
    <lineage>
        <taxon>unclassified sequences</taxon>
        <taxon>metagenomes</taxon>
        <taxon>ecological metagenomes</taxon>
    </lineage>
</organism>
<dbReference type="InterPro" id="IPR003961">
    <property type="entry name" value="FN3_dom"/>
</dbReference>
<evidence type="ECO:0000256" key="1">
    <source>
        <dbReference type="ARBA" id="ARBA00022737"/>
    </source>
</evidence>
<dbReference type="InterPro" id="IPR036116">
    <property type="entry name" value="FN3_sf"/>
</dbReference>
<dbReference type="SUPFAM" id="SSF51126">
    <property type="entry name" value="Pectin lyase-like"/>
    <property type="match status" value="1"/>
</dbReference>
<dbReference type="InterPro" id="IPR050991">
    <property type="entry name" value="ECM_Regulatory_Proteins"/>
</dbReference>
<evidence type="ECO:0000259" key="2">
    <source>
        <dbReference type="PROSITE" id="PS50853"/>
    </source>
</evidence>
<dbReference type="PANTHER" id="PTHR46708">
    <property type="entry name" value="TENASCIN"/>
    <property type="match status" value="1"/>
</dbReference>
<feature type="non-terminal residue" evidence="3">
    <location>
        <position position="399"/>
    </location>
</feature>
<dbReference type="Gene3D" id="2.60.40.10">
    <property type="entry name" value="Immunoglobulins"/>
    <property type="match status" value="3"/>
</dbReference>
<reference evidence="3" key="1">
    <citation type="submission" date="2018-05" db="EMBL/GenBank/DDBJ databases">
        <authorList>
            <person name="Lanie J.A."/>
            <person name="Ng W.-L."/>
            <person name="Kazmierczak K.M."/>
            <person name="Andrzejewski T.M."/>
            <person name="Davidsen T.M."/>
            <person name="Wayne K.J."/>
            <person name="Tettelin H."/>
            <person name="Glass J.I."/>
            <person name="Rusch D."/>
            <person name="Podicherti R."/>
            <person name="Tsui H.-C.T."/>
            <person name="Winkler M.E."/>
        </authorList>
    </citation>
    <scope>NUCLEOTIDE SEQUENCE</scope>
</reference>
<evidence type="ECO:0000313" key="3">
    <source>
        <dbReference type="EMBL" id="SVC36787.1"/>
    </source>
</evidence>
<dbReference type="EMBL" id="UINC01087434">
    <property type="protein sequence ID" value="SVC36787.1"/>
    <property type="molecule type" value="Genomic_DNA"/>
</dbReference>
<sequence length="399" mass="44350">EAIVLNDQQITLKWADNTYIEDGFEIYYSTNENGDYLKSGQVETNITEHTVDSLKYGNEYFFKVRAFKDSIYSNFSSIQKQSTIFPAPSNPVLNIVDYQTIKLEWQDNCSFENGYKVERRIQGSEYLEIATLDSNIVNYSDNTVTSYDSTLSYRIKAFTDLNESNTKSQSIYFGFAPSNLSISQVTETSVELKWQDNSSFEDGFKIEKNVNETGYVESGTVSSDVVSFTETGLNSSDLFTYRVRAYVSDKVSSYSDTSNFEFQTIGYIYISTAGNDFTGNGTVNYPYGTIQKGINVANTGDIVLLSDGTYLESINYNGKTITVASHYIVDGLESHIENTIIDGENVRRCVTIDGTGSALKGLTITKGRRDSGSGIRVEHSSSPTIENCNIIANGVSDFG</sequence>
<dbReference type="CDD" id="cd00063">
    <property type="entry name" value="FN3"/>
    <property type="match status" value="2"/>
</dbReference>
<proteinExistence type="predicted"/>
<protein>
    <recommendedName>
        <fullName evidence="2">Fibronectin type-III domain-containing protein</fullName>
    </recommendedName>
</protein>